<dbReference type="InterPro" id="IPR050888">
    <property type="entry name" value="ZnF_C2H2-type_TF"/>
</dbReference>
<feature type="compositionally biased region" description="Low complexity" evidence="8">
    <location>
        <begin position="315"/>
        <end position="330"/>
    </location>
</feature>
<dbReference type="EMBL" id="JI171678">
    <property type="protein sequence ID" value="ADY45336.1"/>
    <property type="molecule type" value="mRNA"/>
</dbReference>
<organism evidence="10">
    <name type="scientific">Ascaris suum</name>
    <name type="common">Pig roundworm</name>
    <name type="synonym">Ascaris lumbricoides</name>
    <dbReference type="NCBI Taxonomy" id="6253"/>
    <lineage>
        <taxon>Eukaryota</taxon>
        <taxon>Metazoa</taxon>
        <taxon>Ecdysozoa</taxon>
        <taxon>Nematoda</taxon>
        <taxon>Chromadorea</taxon>
        <taxon>Rhabditida</taxon>
        <taxon>Spirurina</taxon>
        <taxon>Ascaridomorpha</taxon>
        <taxon>Ascaridoidea</taxon>
        <taxon>Ascarididae</taxon>
        <taxon>Ascaris</taxon>
    </lineage>
</organism>
<evidence type="ECO:0000256" key="2">
    <source>
        <dbReference type="ARBA" id="ARBA00022723"/>
    </source>
</evidence>
<dbReference type="GO" id="GO:0005634">
    <property type="term" value="C:nucleus"/>
    <property type="evidence" value="ECO:0007669"/>
    <property type="project" value="UniProtKB-SubCell"/>
</dbReference>
<evidence type="ECO:0000256" key="6">
    <source>
        <dbReference type="ARBA" id="ARBA00023242"/>
    </source>
</evidence>
<dbReference type="Pfam" id="PF00096">
    <property type="entry name" value="zf-C2H2"/>
    <property type="match status" value="1"/>
</dbReference>
<keyword evidence="2" id="KW-0479">Metal-binding</keyword>
<dbReference type="PROSITE" id="PS00028">
    <property type="entry name" value="ZINC_FINGER_C2H2_1"/>
    <property type="match status" value="5"/>
</dbReference>
<dbReference type="InterPro" id="IPR013087">
    <property type="entry name" value="Znf_C2H2_type"/>
</dbReference>
<protein>
    <submittedName>
        <fullName evidence="10">Zinc finger protein 668</fullName>
    </submittedName>
</protein>
<dbReference type="Gene3D" id="3.30.160.60">
    <property type="entry name" value="Classic Zinc Finger"/>
    <property type="match status" value="2"/>
</dbReference>
<feature type="region of interest" description="Disordered" evidence="8">
    <location>
        <begin position="302"/>
        <end position="330"/>
    </location>
</feature>
<keyword evidence="6" id="KW-0539">Nucleus</keyword>
<feature type="domain" description="C2H2-type" evidence="9">
    <location>
        <begin position="256"/>
        <end position="280"/>
    </location>
</feature>
<keyword evidence="3" id="KW-0677">Repeat</keyword>
<keyword evidence="5" id="KW-0862">Zinc</keyword>
<dbReference type="AlphaFoldDB" id="F1L5D2"/>
<reference evidence="10" key="1">
    <citation type="journal article" date="2011" name="Genome Res.">
        <title>Deep small RNA sequencing from the nematode Ascaris reveals conservation, functional diversification, and novel developmental profiles.</title>
        <authorList>
            <person name="Wang J."/>
            <person name="Czech B."/>
            <person name="Crunk A."/>
            <person name="Wallace A."/>
            <person name="Mitreva M."/>
            <person name="Hannon G.J."/>
            <person name="Davis R.E."/>
        </authorList>
    </citation>
    <scope>NUCLEOTIDE SEQUENCE</scope>
</reference>
<feature type="compositionally biased region" description="Polar residues" evidence="8">
    <location>
        <begin position="302"/>
        <end position="311"/>
    </location>
</feature>
<accession>F1L5D2</accession>
<evidence type="ECO:0000256" key="1">
    <source>
        <dbReference type="ARBA" id="ARBA00004123"/>
    </source>
</evidence>
<feature type="domain" description="C2H2-type" evidence="9">
    <location>
        <begin position="229"/>
        <end position="256"/>
    </location>
</feature>
<evidence type="ECO:0000256" key="4">
    <source>
        <dbReference type="ARBA" id="ARBA00022771"/>
    </source>
</evidence>
<evidence type="ECO:0000256" key="3">
    <source>
        <dbReference type="ARBA" id="ARBA00022737"/>
    </source>
</evidence>
<proteinExistence type="evidence at transcript level"/>
<dbReference type="SUPFAM" id="SSF57667">
    <property type="entry name" value="beta-beta-alpha zinc fingers"/>
    <property type="match status" value="1"/>
</dbReference>
<dbReference type="SMART" id="SM00355">
    <property type="entry name" value="ZnF_C2H2"/>
    <property type="match status" value="5"/>
</dbReference>
<feature type="region of interest" description="Disordered" evidence="8">
    <location>
        <begin position="119"/>
        <end position="138"/>
    </location>
</feature>
<evidence type="ECO:0000259" key="9">
    <source>
        <dbReference type="PROSITE" id="PS50157"/>
    </source>
</evidence>
<feature type="domain" description="C2H2-type" evidence="9">
    <location>
        <begin position="283"/>
        <end position="305"/>
    </location>
</feature>
<keyword evidence="4 7" id="KW-0863">Zinc-finger</keyword>
<feature type="domain" description="C2H2-type" evidence="9">
    <location>
        <begin position="177"/>
        <end position="204"/>
    </location>
</feature>
<evidence type="ECO:0000256" key="8">
    <source>
        <dbReference type="SAM" id="MobiDB-lite"/>
    </source>
</evidence>
<dbReference type="InterPro" id="IPR036236">
    <property type="entry name" value="Znf_C2H2_sf"/>
</dbReference>
<comment type="subcellular location">
    <subcellularLocation>
        <location evidence="1">Nucleus</location>
    </subcellularLocation>
</comment>
<dbReference type="PANTHER" id="PTHR24406">
    <property type="entry name" value="TRANSCRIPTIONAL REPRESSOR CTCFL-RELATED"/>
    <property type="match status" value="1"/>
</dbReference>
<evidence type="ECO:0000256" key="5">
    <source>
        <dbReference type="ARBA" id="ARBA00022833"/>
    </source>
</evidence>
<dbReference type="PROSITE" id="PS50157">
    <property type="entry name" value="ZINC_FINGER_C2H2_2"/>
    <property type="match status" value="4"/>
</dbReference>
<evidence type="ECO:0000313" key="10">
    <source>
        <dbReference type="EMBL" id="ADY45336.1"/>
    </source>
</evidence>
<name>F1L5D2_ASCSU</name>
<dbReference type="FunFam" id="3.30.160.60:FF:000340">
    <property type="entry name" value="zinc finger protein 473 isoform X1"/>
    <property type="match status" value="1"/>
</dbReference>
<dbReference type="GO" id="GO:0008270">
    <property type="term" value="F:zinc ion binding"/>
    <property type="evidence" value="ECO:0007669"/>
    <property type="project" value="UniProtKB-KW"/>
</dbReference>
<evidence type="ECO:0000256" key="7">
    <source>
        <dbReference type="PROSITE-ProRule" id="PRU00042"/>
    </source>
</evidence>
<sequence length="424" mass="47885">MTTANAKSSQSCHLPRKRFRIDRLIDRLGVTNTSSLPDSATSNEQALVGNTNTFKKLQLPTSSRRFRQRPVQSLGALAIGGCRQCARTFTNRTAFIHHMVDHFPAMFYSFEPLKLQESKPLRGPSTRSREVTMCSSDSSNIPLDSSSISYFSRSATLKCYEHEKSTLPMMNAGLPYYMCPFCCVTFTEKEVYQAHIPIHSQPQSMLCTNYGTLICGKGKKMHNDKGRLLECSLCEEVFAEEALYNGHMQIHSPSNKLCERCGKVFVSTFDLNLHYGVHSGFLYDCKECGRCFDSKNTLSQHQKTHRTLSVEQETDGSSDSKSSEGTSTSSFRGNTYITSLLSQYSSKKTRGNAYRRSNGKKSAIRLMTNSKHTKSFANEQVINNNIADVEFTDQDECDDRKYEMTNEVSSVIPFTIRTKREQLK</sequence>